<protein>
    <submittedName>
        <fullName evidence="7">Phage major capsid protein, HK97 family</fullName>
    </submittedName>
</protein>
<feature type="domain" description="Prohead serine protease" evidence="5">
    <location>
        <begin position="65"/>
        <end position="159"/>
    </location>
</feature>
<dbReference type="NCBIfam" id="TIGR01554">
    <property type="entry name" value="major_cap_HK97"/>
    <property type="match status" value="1"/>
</dbReference>
<evidence type="ECO:0000259" key="5">
    <source>
        <dbReference type="Pfam" id="PF04586"/>
    </source>
</evidence>
<dbReference type="RefSeq" id="WP_092225877.1">
    <property type="nucleotide sequence ID" value="NZ_FNJI01000045.1"/>
</dbReference>
<evidence type="ECO:0000313" key="7">
    <source>
        <dbReference type="EMBL" id="SDP75930.1"/>
    </source>
</evidence>
<evidence type="ECO:0000256" key="3">
    <source>
        <dbReference type="ARBA" id="ARBA00022670"/>
    </source>
</evidence>
<reference evidence="7 8" key="1">
    <citation type="submission" date="2016-10" db="EMBL/GenBank/DDBJ databases">
        <authorList>
            <person name="de Groot N.N."/>
        </authorList>
    </citation>
    <scope>NUCLEOTIDE SEQUENCE [LARGE SCALE GENOMIC DNA]</scope>
    <source>
        <strain evidence="7 8">DSM 12130</strain>
    </source>
</reference>
<evidence type="ECO:0000256" key="1">
    <source>
        <dbReference type="ARBA" id="ARBA00004328"/>
    </source>
</evidence>
<proteinExistence type="predicted"/>
<comment type="subcellular location">
    <subcellularLocation>
        <location evidence="1">Virion</location>
    </subcellularLocation>
</comment>
<dbReference type="STRING" id="91360.SAMN05660330_03983"/>
<dbReference type="SUPFAM" id="SSF56563">
    <property type="entry name" value="Major capsid protein gp5"/>
    <property type="match status" value="1"/>
</dbReference>
<dbReference type="InterPro" id="IPR054613">
    <property type="entry name" value="Peptidase_S78_dom"/>
</dbReference>
<keyword evidence="8" id="KW-1185">Reference proteome</keyword>
<dbReference type="EMBL" id="FNJI01000045">
    <property type="protein sequence ID" value="SDP75930.1"/>
    <property type="molecule type" value="Genomic_DNA"/>
</dbReference>
<dbReference type="OrthoDB" id="9806592at2"/>
<dbReference type="Gene3D" id="3.30.2400.10">
    <property type="entry name" value="Major capsid protein gp5"/>
    <property type="match status" value="1"/>
</dbReference>
<keyword evidence="3" id="KW-0645">Protease</keyword>
<feature type="domain" description="Phage capsid-like C-terminal" evidence="6">
    <location>
        <begin position="333"/>
        <end position="602"/>
    </location>
</feature>
<dbReference type="Pfam" id="PF04586">
    <property type="entry name" value="Peptidase_S78"/>
    <property type="match status" value="1"/>
</dbReference>
<dbReference type="GO" id="GO:0006508">
    <property type="term" value="P:proteolysis"/>
    <property type="evidence" value="ECO:0007669"/>
    <property type="project" value="UniProtKB-KW"/>
</dbReference>
<accession>A0A1H0VBY7</accession>
<dbReference type="Pfam" id="PF05065">
    <property type="entry name" value="Phage_capsid"/>
    <property type="match status" value="1"/>
</dbReference>
<evidence type="ECO:0000313" key="8">
    <source>
        <dbReference type="Proteomes" id="UP000199073"/>
    </source>
</evidence>
<name>A0A1H0VBY7_9BACT</name>
<evidence type="ECO:0000256" key="2">
    <source>
        <dbReference type="ARBA" id="ARBA00022612"/>
    </source>
</evidence>
<gene>
    <name evidence="7" type="ORF">SAMN05660330_03983</name>
</gene>
<dbReference type="Proteomes" id="UP000199073">
    <property type="component" value="Unassembled WGS sequence"/>
</dbReference>
<dbReference type="InterPro" id="IPR054612">
    <property type="entry name" value="Phage_capsid-like_C"/>
</dbReference>
<sequence length="604" mass="64865">MKSQKTIETGILYRKASLSAAQAKDDGRLITCSISSDVPYSRWFGREILSHGPGVMNLERVAAGACPFLADHDTTKLIGKVLSVTSDGHRASATIKIGNSQFAEEIYRDIKAGIRTEISIGYTIDEMQLVNEDRTTDEKEYLVNRWTLLHVASVTEPADITVGIGRANDENNHKTVVNYEVTNMGNQDKAVKHSEIIDILAIGKMHGLERESIAAVENGKTLAEFRKQVIAILSQREDAGPLAVGWTSEEIDEVNRNQTRSFSGNSGSRGTPITDAVFAQINELHKSREADRARNIHAELAKKQPGRNNRRGMLVDIGNISTRDLSTNVGTAGGYLVAENLNSNSFIDLLANETVAIKMGAKVLPGLTGDVTVPKQTGSSTAYWVNEGADLTESTPTLGQIRMTPHTVGGYVDITRRMLLQSSIDIENFIRADLARQIGIAIDLASLSGAGASGEPRGVLNTTGVGSVASGAVSLAKMIELVQDLADNNALRGSLGFAMDSGTCGTLCQTPVVDSTDSRMLLDEIPASGEFSRLLGHKLLVSNQLSSKVIFGDWSQLVIGMWSGLDVIVDNTTLGTSGGLRIIAFMDVDIAVRHPEAFSALTVS</sequence>
<keyword evidence="4" id="KW-0378">Hydrolase</keyword>
<dbReference type="InterPro" id="IPR024455">
    <property type="entry name" value="Phage_capsid"/>
</dbReference>
<evidence type="ECO:0000259" key="6">
    <source>
        <dbReference type="Pfam" id="PF05065"/>
    </source>
</evidence>
<keyword evidence="2" id="KW-1188">Viral release from host cell</keyword>
<dbReference type="GO" id="GO:0008233">
    <property type="term" value="F:peptidase activity"/>
    <property type="evidence" value="ECO:0007669"/>
    <property type="project" value="UniProtKB-KW"/>
</dbReference>
<evidence type="ECO:0000256" key="4">
    <source>
        <dbReference type="ARBA" id="ARBA00022801"/>
    </source>
</evidence>
<dbReference type="AlphaFoldDB" id="A0A1H0VBY7"/>
<organism evidence="7 8">
    <name type="scientific">Desulforhopalus singaporensis</name>
    <dbReference type="NCBI Taxonomy" id="91360"/>
    <lineage>
        <taxon>Bacteria</taxon>
        <taxon>Pseudomonadati</taxon>
        <taxon>Thermodesulfobacteriota</taxon>
        <taxon>Desulfobulbia</taxon>
        <taxon>Desulfobulbales</taxon>
        <taxon>Desulfocapsaceae</taxon>
        <taxon>Desulforhopalus</taxon>
    </lineage>
</organism>